<organism evidence="2 3">
    <name type="scientific">Dreissena polymorpha</name>
    <name type="common">Zebra mussel</name>
    <name type="synonym">Mytilus polymorpha</name>
    <dbReference type="NCBI Taxonomy" id="45954"/>
    <lineage>
        <taxon>Eukaryota</taxon>
        <taxon>Metazoa</taxon>
        <taxon>Spiralia</taxon>
        <taxon>Lophotrochozoa</taxon>
        <taxon>Mollusca</taxon>
        <taxon>Bivalvia</taxon>
        <taxon>Autobranchia</taxon>
        <taxon>Heteroconchia</taxon>
        <taxon>Euheterodonta</taxon>
        <taxon>Imparidentia</taxon>
        <taxon>Neoheterodontei</taxon>
        <taxon>Myida</taxon>
        <taxon>Dreissenoidea</taxon>
        <taxon>Dreissenidae</taxon>
        <taxon>Dreissena</taxon>
    </lineage>
</organism>
<evidence type="ECO:0000313" key="3">
    <source>
        <dbReference type="Proteomes" id="UP000828390"/>
    </source>
</evidence>
<name>A0A9D4DU52_DREPO</name>
<sequence>MARLLRKRRNYVECSFWIMLNVILQNFTYNTYKYKSDSHCSYSPNVLKSREKNQYIVRILIGFGLALCFLILLGLTHCYKGKAPTAAQAAARFPHTDALLKTGTVDES</sequence>
<dbReference type="AlphaFoldDB" id="A0A9D4DU52"/>
<keyword evidence="1" id="KW-0812">Transmembrane</keyword>
<dbReference type="Proteomes" id="UP000828390">
    <property type="component" value="Unassembled WGS sequence"/>
</dbReference>
<reference evidence="2" key="1">
    <citation type="journal article" date="2019" name="bioRxiv">
        <title>The Genome of the Zebra Mussel, Dreissena polymorpha: A Resource for Invasive Species Research.</title>
        <authorList>
            <person name="McCartney M.A."/>
            <person name="Auch B."/>
            <person name="Kono T."/>
            <person name="Mallez S."/>
            <person name="Zhang Y."/>
            <person name="Obille A."/>
            <person name="Becker A."/>
            <person name="Abrahante J.E."/>
            <person name="Garbe J."/>
            <person name="Badalamenti J.P."/>
            <person name="Herman A."/>
            <person name="Mangelson H."/>
            <person name="Liachko I."/>
            <person name="Sullivan S."/>
            <person name="Sone E.D."/>
            <person name="Koren S."/>
            <person name="Silverstein K.A.T."/>
            <person name="Beckman K.B."/>
            <person name="Gohl D.M."/>
        </authorList>
    </citation>
    <scope>NUCLEOTIDE SEQUENCE</scope>
    <source>
        <strain evidence="2">Duluth1</strain>
        <tissue evidence="2">Whole animal</tissue>
    </source>
</reference>
<gene>
    <name evidence="2" type="ORF">DPMN_189331</name>
</gene>
<keyword evidence="1" id="KW-1133">Transmembrane helix</keyword>
<accession>A0A9D4DU52</accession>
<keyword evidence="3" id="KW-1185">Reference proteome</keyword>
<protein>
    <submittedName>
        <fullName evidence="2">Uncharacterized protein</fullName>
    </submittedName>
</protein>
<comment type="caution">
    <text evidence="2">The sequence shown here is derived from an EMBL/GenBank/DDBJ whole genome shotgun (WGS) entry which is preliminary data.</text>
</comment>
<reference evidence="2" key="2">
    <citation type="submission" date="2020-11" db="EMBL/GenBank/DDBJ databases">
        <authorList>
            <person name="McCartney M.A."/>
            <person name="Auch B."/>
            <person name="Kono T."/>
            <person name="Mallez S."/>
            <person name="Becker A."/>
            <person name="Gohl D.M."/>
            <person name="Silverstein K.A.T."/>
            <person name="Koren S."/>
            <person name="Bechman K.B."/>
            <person name="Herman A."/>
            <person name="Abrahante J.E."/>
            <person name="Garbe J."/>
        </authorList>
    </citation>
    <scope>NUCLEOTIDE SEQUENCE</scope>
    <source>
        <strain evidence="2">Duluth1</strain>
        <tissue evidence="2">Whole animal</tissue>
    </source>
</reference>
<proteinExistence type="predicted"/>
<evidence type="ECO:0000313" key="2">
    <source>
        <dbReference type="EMBL" id="KAH3754650.1"/>
    </source>
</evidence>
<keyword evidence="1" id="KW-0472">Membrane</keyword>
<dbReference type="EMBL" id="JAIWYP010000010">
    <property type="protein sequence ID" value="KAH3754650.1"/>
    <property type="molecule type" value="Genomic_DNA"/>
</dbReference>
<feature type="transmembrane region" description="Helical" evidence="1">
    <location>
        <begin position="55"/>
        <end position="75"/>
    </location>
</feature>
<evidence type="ECO:0000256" key="1">
    <source>
        <dbReference type="SAM" id="Phobius"/>
    </source>
</evidence>